<dbReference type="Gene3D" id="3.20.20.140">
    <property type="entry name" value="Metal-dependent hydrolases"/>
    <property type="match status" value="3"/>
</dbReference>
<keyword evidence="7" id="KW-0862">Zinc</keyword>
<evidence type="ECO:0000256" key="6">
    <source>
        <dbReference type="ARBA" id="ARBA00022801"/>
    </source>
</evidence>
<keyword evidence="6" id="KW-0378">Hydrolase</keyword>
<comment type="similarity">
    <text evidence="3">Belongs to the metallo-dependent hydrolases superfamily. Adenosine and AMP deaminases family.</text>
</comment>
<evidence type="ECO:0000313" key="10">
    <source>
        <dbReference type="EMBL" id="CAG5111633.1"/>
    </source>
</evidence>
<dbReference type="SUPFAM" id="SSF51556">
    <property type="entry name" value="Metallo-dependent hydrolases"/>
    <property type="match status" value="1"/>
</dbReference>
<gene>
    <name evidence="10" type="ORF">OKIOD_LOCUS14681</name>
</gene>
<name>A0ABN7T1F9_OIKDI</name>
<dbReference type="PANTHER" id="PTHR11359:SF0">
    <property type="entry name" value="AMP DEAMINASE"/>
    <property type="match status" value="1"/>
</dbReference>
<dbReference type="EMBL" id="OU015567">
    <property type="protein sequence ID" value="CAG5111633.1"/>
    <property type="molecule type" value="Genomic_DNA"/>
</dbReference>
<dbReference type="InterPro" id="IPR006650">
    <property type="entry name" value="A/AMP_deam_AS"/>
</dbReference>
<organism evidence="10 11">
    <name type="scientific">Oikopleura dioica</name>
    <name type="common">Tunicate</name>
    <dbReference type="NCBI Taxonomy" id="34765"/>
    <lineage>
        <taxon>Eukaryota</taxon>
        <taxon>Metazoa</taxon>
        <taxon>Chordata</taxon>
        <taxon>Tunicata</taxon>
        <taxon>Appendicularia</taxon>
        <taxon>Copelata</taxon>
        <taxon>Oikopleuridae</taxon>
        <taxon>Oikopleura</taxon>
    </lineage>
</organism>
<keyword evidence="8" id="KW-0546">Nucleotide metabolism</keyword>
<evidence type="ECO:0000256" key="3">
    <source>
        <dbReference type="ARBA" id="ARBA00006676"/>
    </source>
</evidence>
<feature type="compositionally biased region" description="Polar residues" evidence="9">
    <location>
        <begin position="47"/>
        <end position="69"/>
    </location>
</feature>
<evidence type="ECO:0000256" key="1">
    <source>
        <dbReference type="ARBA" id="ARBA00001947"/>
    </source>
</evidence>
<proteinExistence type="inferred from homology"/>
<comment type="cofactor">
    <cofactor evidence="1">
        <name>Zn(2+)</name>
        <dbReference type="ChEBI" id="CHEBI:29105"/>
    </cofactor>
</comment>
<dbReference type="EC" id="3.5.4.6" evidence="4"/>
<evidence type="ECO:0000256" key="9">
    <source>
        <dbReference type="SAM" id="MobiDB-lite"/>
    </source>
</evidence>
<evidence type="ECO:0000313" key="11">
    <source>
        <dbReference type="Proteomes" id="UP001158576"/>
    </source>
</evidence>
<dbReference type="PROSITE" id="PS00485">
    <property type="entry name" value="A_DEAMINASE"/>
    <property type="match status" value="1"/>
</dbReference>
<dbReference type="Proteomes" id="UP001158576">
    <property type="component" value="Chromosome 2"/>
</dbReference>
<reference evidence="10 11" key="1">
    <citation type="submission" date="2021-04" db="EMBL/GenBank/DDBJ databases">
        <authorList>
            <person name="Bliznina A."/>
        </authorList>
    </citation>
    <scope>NUCLEOTIDE SEQUENCE [LARGE SCALE GENOMIC DNA]</scope>
</reference>
<dbReference type="PANTHER" id="PTHR11359">
    <property type="entry name" value="AMP DEAMINASE"/>
    <property type="match status" value="1"/>
</dbReference>
<accession>A0ABN7T1F9</accession>
<dbReference type="InterPro" id="IPR032466">
    <property type="entry name" value="Metal_Hydrolase"/>
</dbReference>
<dbReference type="InterPro" id="IPR006329">
    <property type="entry name" value="AMPD"/>
</dbReference>
<feature type="region of interest" description="Disordered" evidence="9">
    <location>
        <begin position="1"/>
        <end position="75"/>
    </location>
</feature>
<comment type="pathway">
    <text evidence="2">Purine metabolism; IMP biosynthesis via salvage pathway; IMP from AMP: step 1/1.</text>
</comment>
<evidence type="ECO:0000256" key="2">
    <source>
        <dbReference type="ARBA" id="ARBA00004955"/>
    </source>
</evidence>
<keyword evidence="11" id="KW-1185">Reference proteome</keyword>
<keyword evidence="5" id="KW-0479">Metal-binding</keyword>
<dbReference type="Pfam" id="PF19326">
    <property type="entry name" value="AMP_deaminase"/>
    <property type="match status" value="2"/>
</dbReference>
<evidence type="ECO:0000256" key="7">
    <source>
        <dbReference type="ARBA" id="ARBA00022833"/>
    </source>
</evidence>
<evidence type="ECO:0000256" key="8">
    <source>
        <dbReference type="ARBA" id="ARBA00023080"/>
    </source>
</evidence>
<evidence type="ECO:0000256" key="5">
    <source>
        <dbReference type="ARBA" id="ARBA00022723"/>
    </source>
</evidence>
<evidence type="ECO:0000256" key="4">
    <source>
        <dbReference type="ARBA" id="ARBA00012775"/>
    </source>
</evidence>
<protein>
    <recommendedName>
        <fullName evidence="4">AMP deaminase</fullName>
        <ecNumber evidence="4">3.5.4.6</ecNumber>
    </recommendedName>
</protein>
<sequence>MDNQGDGPEMIQLDNNSRESSESPRLSPRNRHESANFQRKALESLNLDGNDSATTGSSPKRQRMSSDTSDGYPIEKSEQMNHDLMENGLQAKPSSKKVLGPRTRRMLEEYYNKYQLPMPPVSRLRTESITDNEQNEYQKINISSRESTGMSRESFQKIAHDIMGAIEMRQRYMANSHQTFQPTADRHLRIARGRAAKTPTDDSSLDLDVPYHPPPEDTHVESPYIDLKVDQLPKNWTHTWKMRHGIIDIRDEDNNPLRYIIRPDTHEFLDNHAQLLKSMSNGQLRTYCWRRLQFLSHKYNLHHLLNETLEIKEIKELPHRDFYNCRKVDNHIHAAAMMNQKHLLRFIKKTLKTDADLVVTKDGKKLSEVFNQIGISAYDLSVDLLDCHADTNVYHRFDKFNSKYNPLGQSVLRELYIKTDNHINGRYFAQIAKQVAEDFEDAKYQHAEPRLSIYGREYDEFSKLAKWAVSNDVFSNHISFHEQGRLNHQSFYAFIRGKEHPELARFLENVVGFDSVDDESRHETSQFTAETPTPDKYNMLDNPVYSYYLWYMYANISVINQIRKERGMNTFALRPHCGEAGHIYHTATAFLLSENINHGINLRKSPVMEYFYYLCQIGISMSPMSNNHLFLPYSKSPFKEFFERGQNIALSTDDPLQFHLTKEPLIEEYSVAAQVWKLNSVDMSEIARNSVLMSGFKDQLKQYWLGPLYRREGIEGNDNRRTNVPPVRCHFRFETLDGELSLISSIIKETKNNNP</sequence>